<dbReference type="AlphaFoldDB" id="A0A382F6A6"/>
<protein>
    <submittedName>
        <fullName evidence="1">Uncharacterized protein</fullName>
    </submittedName>
</protein>
<gene>
    <name evidence="1" type="ORF">METZ01_LOCUS211063</name>
</gene>
<sequence>MRKQAFGGIKSGSGGQRQLSIFKISLPIYNFIKRSCL</sequence>
<name>A0A382F6A6_9ZZZZ</name>
<reference evidence="1" key="1">
    <citation type="submission" date="2018-05" db="EMBL/GenBank/DDBJ databases">
        <authorList>
            <person name="Lanie J.A."/>
            <person name="Ng W.-L."/>
            <person name="Kazmierczak K.M."/>
            <person name="Andrzejewski T.M."/>
            <person name="Davidsen T.M."/>
            <person name="Wayne K.J."/>
            <person name="Tettelin H."/>
            <person name="Glass J.I."/>
            <person name="Rusch D."/>
            <person name="Podicherti R."/>
            <person name="Tsui H.-C.T."/>
            <person name="Winkler M.E."/>
        </authorList>
    </citation>
    <scope>NUCLEOTIDE SEQUENCE</scope>
</reference>
<dbReference type="EMBL" id="UINC01048094">
    <property type="protein sequence ID" value="SVB58209.1"/>
    <property type="molecule type" value="Genomic_DNA"/>
</dbReference>
<proteinExistence type="predicted"/>
<organism evidence="1">
    <name type="scientific">marine metagenome</name>
    <dbReference type="NCBI Taxonomy" id="408172"/>
    <lineage>
        <taxon>unclassified sequences</taxon>
        <taxon>metagenomes</taxon>
        <taxon>ecological metagenomes</taxon>
    </lineage>
</organism>
<accession>A0A382F6A6</accession>
<evidence type="ECO:0000313" key="1">
    <source>
        <dbReference type="EMBL" id="SVB58209.1"/>
    </source>
</evidence>